<dbReference type="InterPro" id="IPR001509">
    <property type="entry name" value="Epimerase_deHydtase"/>
</dbReference>
<sequence>MNKVILIGGSGYIGTHLMEKWMQADSKVEFISISRNGRPAKLPESLKANKKIQWVSADIFNVDSYISRLPENADAVVDLVGTATAKDMEGFEKLNVEPVKVMVELMERLAVSKGCYISGMMGMPGTNKLFVDSKRKGEKTAKESGKEIGIVRPSLVYGDRPGVGAMVFMVKMMGLFKKELKPIKVEQLADQIIRLCQ</sequence>
<evidence type="ECO:0000313" key="2">
    <source>
        <dbReference type="EMBL" id="SHJ76778.1"/>
    </source>
</evidence>
<dbReference type="STRING" id="1121322.SAMN02745136_00782"/>
<dbReference type="OrthoDB" id="142826at2"/>
<dbReference type="InterPro" id="IPR051207">
    <property type="entry name" value="ComplexI_NDUFA9_subunit"/>
</dbReference>
<evidence type="ECO:0000259" key="1">
    <source>
        <dbReference type="Pfam" id="PF01370"/>
    </source>
</evidence>
<reference evidence="2 3" key="1">
    <citation type="submission" date="2016-11" db="EMBL/GenBank/DDBJ databases">
        <authorList>
            <person name="Jaros S."/>
            <person name="Januszkiewicz K."/>
            <person name="Wedrychowicz H."/>
        </authorList>
    </citation>
    <scope>NUCLEOTIDE SEQUENCE [LARGE SCALE GENOMIC DNA]</scope>
    <source>
        <strain evidence="2 3">DSM 15929</strain>
    </source>
</reference>
<evidence type="ECO:0000313" key="3">
    <source>
        <dbReference type="Proteomes" id="UP000184386"/>
    </source>
</evidence>
<dbReference type="Gene3D" id="3.40.50.720">
    <property type="entry name" value="NAD(P)-binding Rossmann-like Domain"/>
    <property type="match status" value="1"/>
</dbReference>
<dbReference type="RefSeq" id="WP_073273165.1">
    <property type="nucleotide sequence ID" value="NZ_FRAC01000007.1"/>
</dbReference>
<organism evidence="2 3">
    <name type="scientific">Anaerocolumna jejuensis DSM 15929</name>
    <dbReference type="NCBI Taxonomy" id="1121322"/>
    <lineage>
        <taxon>Bacteria</taxon>
        <taxon>Bacillati</taxon>
        <taxon>Bacillota</taxon>
        <taxon>Clostridia</taxon>
        <taxon>Lachnospirales</taxon>
        <taxon>Lachnospiraceae</taxon>
        <taxon>Anaerocolumna</taxon>
    </lineage>
</organism>
<dbReference type="PANTHER" id="PTHR12126">
    <property type="entry name" value="NADH-UBIQUINONE OXIDOREDUCTASE 39 KDA SUBUNIT-RELATED"/>
    <property type="match status" value="1"/>
</dbReference>
<dbReference type="PANTHER" id="PTHR12126:SF16">
    <property type="entry name" value="MIOREX COMPLEX COMPONENT 2"/>
    <property type="match status" value="1"/>
</dbReference>
<keyword evidence="3" id="KW-1185">Reference proteome</keyword>
<dbReference type="EMBL" id="FRAC01000007">
    <property type="protein sequence ID" value="SHJ76778.1"/>
    <property type="molecule type" value="Genomic_DNA"/>
</dbReference>
<dbReference type="Pfam" id="PF01370">
    <property type="entry name" value="Epimerase"/>
    <property type="match status" value="1"/>
</dbReference>
<gene>
    <name evidence="2" type="ORF">SAMN02745136_00782</name>
</gene>
<dbReference type="Proteomes" id="UP000184386">
    <property type="component" value="Unassembled WGS sequence"/>
</dbReference>
<name>A0A1M6M016_9FIRM</name>
<accession>A0A1M6M016</accession>
<dbReference type="AlphaFoldDB" id="A0A1M6M016"/>
<protein>
    <submittedName>
        <fullName evidence="2">NAD dependent epimerase/dehydratase family protein</fullName>
    </submittedName>
</protein>
<feature type="domain" description="NAD-dependent epimerase/dehydratase" evidence="1">
    <location>
        <begin position="4"/>
        <end position="142"/>
    </location>
</feature>
<dbReference type="GO" id="GO:0044877">
    <property type="term" value="F:protein-containing complex binding"/>
    <property type="evidence" value="ECO:0007669"/>
    <property type="project" value="TreeGrafter"/>
</dbReference>
<proteinExistence type="predicted"/>
<dbReference type="InterPro" id="IPR036291">
    <property type="entry name" value="NAD(P)-bd_dom_sf"/>
</dbReference>
<dbReference type="SUPFAM" id="SSF51735">
    <property type="entry name" value="NAD(P)-binding Rossmann-fold domains"/>
    <property type="match status" value="1"/>
</dbReference>